<dbReference type="Pfam" id="PF22766">
    <property type="entry name" value="ZW10_C2"/>
    <property type="match status" value="1"/>
</dbReference>
<organism evidence="4 5">
    <name type="scientific">Penicillium daleae</name>
    <dbReference type="NCBI Taxonomy" id="63821"/>
    <lineage>
        <taxon>Eukaryota</taxon>
        <taxon>Fungi</taxon>
        <taxon>Dikarya</taxon>
        <taxon>Ascomycota</taxon>
        <taxon>Pezizomycotina</taxon>
        <taxon>Eurotiomycetes</taxon>
        <taxon>Eurotiomycetidae</taxon>
        <taxon>Eurotiales</taxon>
        <taxon>Aspergillaceae</taxon>
        <taxon>Penicillium</taxon>
    </lineage>
</organism>
<accession>A0AAD6FZN2</accession>
<dbReference type="GO" id="GO:0006888">
    <property type="term" value="P:endoplasmic reticulum to Golgi vesicle-mediated transport"/>
    <property type="evidence" value="ECO:0007669"/>
    <property type="project" value="TreeGrafter"/>
</dbReference>
<gene>
    <name evidence="4" type="ORF">N7458_009760</name>
</gene>
<dbReference type="PANTHER" id="PTHR12205">
    <property type="entry name" value="CENTROMERE/KINETOCHORE PROTEIN ZW10"/>
    <property type="match status" value="1"/>
</dbReference>
<feature type="compositionally biased region" description="Polar residues" evidence="2">
    <location>
        <begin position="498"/>
        <end position="522"/>
    </location>
</feature>
<dbReference type="GO" id="GO:1990423">
    <property type="term" value="C:RZZ complex"/>
    <property type="evidence" value="ECO:0007669"/>
    <property type="project" value="TreeGrafter"/>
</dbReference>
<feature type="region of interest" description="Disordered" evidence="2">
    <location>
        <begin position="397"/>
        <end position="524"/>
    </location>
</feature>
<evidence type="ECO:0000256" key="2">
    <source>
        <dbReference type="SAM" id="MobiDB-lite"/>
    </source>
</evidence>
<feature type="domain" description="ZW10 C-terminal helical" evidence="3">
    <location>
        <begin position="676"/>
        <end position="824"/>
    </location>
</feature>
<feature type="compositionally biased region" description="Basic and acidic residues" evidence="2">
    <location>
        <begin position="402"/>
        <end position="416"/>
    </location>
</feature>
<dbReference type="Gene3D" id="1.10.357.150">
    <property type="match status" value="1"/>
</dbReference>
<comment type="caution">
    <text evidence="4">The sequence shown here is derived from an EMBL/GenBank/DDBJ whole genome shotgun (WGS) entry which is preliminary data.</text>
</comment>
<dbReference type="InterPro" id="IPR055148">
    <property type="entry name" value="ZW10_C_2"/>
</dbReference>
<dbReference type="InterPro" id="IPR046362">
    <property type="entry name" value="Zw10/DSL1_C_sf"/>
</dbReference>
<feature type="coiled-coil region" evidence="1">
    <location>
        <begin position="33"/>
        <end position="67"/>
    </location>
</feature>
<dbReference type="EMBL" id="JAPVEA010000008">
    <property type="protein sequence ID" value="KAJ5438762.1"/>
    <property type="molecule type" value="Genomic_DNA"/>
</dbReference>
<dbReference type="AlphaFoldDB" id="A0AAD6FZN2"/>
<proteinExistence type="predicted"/>
<protein>
    <submittedName>
        <fullName evidence="4">Retrograde transport protein Dsl1 C-terminal</fullName>
    </submittedName>
</protein>
<feature type="compositionally biased region" description="Acidic residues" evidence="2">
    <location>
        <begin position="447"/>
        <end position="471"/>
    </location>
</feature>
<sequence length="830" mass="91709">MPPSKGEVCQAVLSFVTDGAYPEENVVAAEFPATALAKELELISQAREQVENEISSLSRENTSFDADDWIVQAKQLHADIERSRVTAREIVAQHEHTSPLRSKVEDASAKVGLIETEIAFNQAVAETLKEVQRLCQQLENGRVALANGELTVAIGQLESTKAAIGKDAFFTNTNVMSILTLEVARFREQIENTLRLRWQEQLKVDRQRGEFQVNKGHGANALDNTIASMSRLEILAPASEKLLKDLSVAVVDPILLPRADGKSRAVAITDTGIQIQSDYSETTVAETLSRTTQVLDYLRQNLPTFISTELSQSLIPSVASKAISGWLSSSIPTTLEGLGEFEKTLDFVMQFANTIQSWGWTGIEELVSWVNQAPRLWLTRRRVDSLDSVRKVLAASQGTTKQVERVEKEQVSKADEALLENATDDWDASWDDEKEEESTAAPATAAEPEEEEDVSAWGLDEDTQEEAEPDAADPSGHDDADDDAWGWGDEVGEEEQKGQNVSLQADTTSKPENGGKATQSSAPREITLREVYTVTDIPDSILDIVRQQINDSKDISQPPHSTSRVASSGAGLLALPTLILAMFKATSSSFYSLKLGSGQMYLYNDSLYLASQVRKLMEEHQLSRLDSDVEALEKFGKFAYSKEMQTQSTIVNDLLDGAQGFGQCSEQPFKTECENAVSATTDRIRDVYKEWQPILSHSALFQSIGSLLSTVVNKIIIDVEDLGDISEDQSKQLVAFCSQVSKLEDLFMPETTGEAEAVPVTAVYVPNWLRFQYLINILESSLADIKYLWLEGELGLEFSVDEVVDLIEALFAESEHRRRAIAEIKRAPRG</sequence>
<evidence type="ECO:0000259" key="3">
    <source>
        <dbReference type="Pfam" id="PF22766"/>
    </source>
</evidence>
<reference evidence="4" key="2">
    <citation type="journal article" date="2023" name="IMA Fungus">
        <title>Comparative genomic study of the Penicillium genus elucidates a diverse pangenome and 15 lateral gene transfer events.</title>
        <authorList>
            <person name="Petersen C."/>
            <person name="Sorensen T."/>
            <person name="Nielsen M.R."/>
            <person name="Sondergaard T.E."/>
            <person name="Sorensen J.L."/>
            <person name="Fitzpatrick D.A."/>
            <person name="Frisvad J.C."/>
            <person name="Nielsen K.L."/>
        </authorList>
    </citation>
    <scope>NUCLEOTIDE SEQUENCE</scope>
    <source>
        <strain evidence="4">IBT 16125</strain>
    </source>
</reference>
<dbReference type="FunFam" id="1.10.357.150:FF:000004">
    <property type="entry name" value="Centromere/kinetochore protein zw10 homolog"/>
    <property type="match status" value="1"/>
</dbReference>
<dbReference type="Proteomes" id="UP001213681">
    <property type="component" value="Unassembled WGS sequence"/>
</dbReference>
<evidence type="ECO:0000313" key="5">
    <source>
        <dbReference type="Proteomes" id="UP001213681"/>
    </source>
</evidence>
<name>A0AAD6FZN2_9EURO</name>
<feature type="compositionally biased region" description="Acidic residues" evidence="2">
    <location>
        <begin position="422"/>
        <end position="438"/>
    </location>
</feature>
<dbReference type="PANTHER" id="PTHR12205:SF0">
    <property type="entry name" value="CENTROMERE_KINETOCHORE PROTEIN ZW10 HOMOLOG"/>
    <property type="match status" value="1"/>
</dbReference>
<dbReference type="GeneID" id="81603385"/>
<keyword evidence="1" id="KW-0175">Coiled coil</keyword>
<dbReference type="RefSeq" id="XP_056761991.1">
    <property type="nucleotide sequence ID" value="XM_056913142.1"/>
</dbReference>
<evidence type="ECO:0000256" key="1">
    <source>
        <dbReference type="SAM" id="Coils"/>
    </source>
</evidence>
<dbReference type="GO" id="GO:0007094">
    <property type="term" value="P:mitotic spindle assembly checkpoint signaling"/>
    <property type="evidence" value="ECO:0007669"/>
    <property type="project" value="TreeGrafter"/>
</dbReference>
<keyword evidence="5" id="KW-1185">Reference proteome</keyword>
<dbReference type="GO" id="GO:0005737">
    <property type="term" value="C:cytoplasm"/>
    <property type="evidence" value="ECO:0007669"/>
    <property type="project" value="GOC"/>
</dbReference>
<reference evidence="4" key="1">
    <citation type="submission" date="2022-12" db="EMBL/GenBank/DDBJ databases">
        <authorList>
            <person name="Petersen C."/>
        </authorList>
    </citation>
    <scope>NUCLEOTIDE SEQUENCE</scope>
    <source>
        <strain evidence="4">IBT 16125</strain>
    </source>
</reference>
<evidence type="ECO:0000313" key="4">
    <source>
        <dbReference type="EMBL" id="KAJ5438762.1"/>
    </source>
</evidence>